<dbReference type="AlphaFoldDB" id="A0A6S6W5A8"/>
<gene>
    <name evidence="2" type="ORF">PTTW11_06672</name>
</gene>
<organism evidence="2 3">
    <name type="scientific">Pyrenophora teres f. teres</name>
    <dbReference type="NCBI Taxonomy" id="97479"/>
    <lineage>
        <taxon>Eukaryota</taxon>
        <taxon>Fungi</taxon>
        <taxon>Dikarya</taxon>
        <taxon>Ascomycota</taxon>
        <taxon>Pezizomycotina</taxon>
        <taxon>Dothideomycetes</taxon>
        <taxon>Pleosporomycetidae</taxon>
        <taxon>Pleosporales</taxon>
        <taxon>Pleosporineae</taxon>
        <taxon>Pleosporaceae</taxon>
        <taxon>Pyrenophora</taxon>
    </lineage>
</organism>
<evidence type="ECO:0000313" key="2">
    <source>
        <dbReference type="EMBL" id="CAE7179910.1"/>
    </source>
</evidence>
<reference evidence="2" key="1">
    <citation type="submission" date="2021-02" db="EMBL/GenBank/DDBJ databases">
        <authorList>
            <person name="Syme A R."/>
            <person name="Syme A R."/>
            <person name="Moolhuijzen P."/>
        </authorList>
    </citation>
    <scope>NUCLEOTIDE SEQUENCE</scope>
    <source>
        <strain evidence="2">W1-1</strain>
    </source>
</reference>
<proteinExistence type="predicted"/>
<feature type="compositionally biased region" description="Basic and acidic residues" evidence="1">
    <location>
        <begin position="1"/>
        <end position="16"/>
    </location>
</feature>
<evidence type="ECO:0000256" key="1">
    <source>
        <dbReference type="SAM" id="MobiDB-lite"/>
    </source>
</evidence>
<dbReference type="EMBL" id="HG992981">
    <property type="protein sequence ID" value="CAE7179910.1"/>
    <property type="molecule type" value="Genomic_DNA"/>
</dbReference>
<accession>A0A6S6W5A8</accession>
<dbReference type="Proteomes" id="UP000472372">
    <property type="component" value="Chromosome 5"/>
</dbReference>
<sequence>MNQLERWHRGGHRDDEWPPLPPKAFVRGNESSIETDPKCIEDVKIGDFDTAYPPQETISLQDHAVPMQVPQDWGDELLRWIYMTTTSGAPFPIGTFGMSNSEHKGNCTAIFSLSKEDLSSLPATKVFVPMCELDYEYQGEQFIAGPASTTFWRVRKAINQASLKHTIEKAKEQVRKTSCQYVHDQEVLTILPARTESNLGIWSPLLSTHGTLDISEHTAPDIITHLGDNGPYYLFS</sequence>
<name>A0A6S6W5A8_9PLEO</name>
<feature type="region of interest" description="Disordered" evidence="1">
    <location>
        <begin position="1"/>
        <end position="22"/>
    </location>
</feature>
<protein>
    <submittedName>
        <fullName evidence="2">Uncharacterized protein</fullName>
    </submittedName>
</protein>
<evidence type="ECO:0000313" key="3">
    <source>
        <dbReference type="Proteomes" id="UP000472372"/>
    </source>
</evidence>